<dbReference type="STRING" id="1121256.SAMN02746089_00682"/>
<protein>
    <recommendedName>
        <fullName evidence="3">CobQ/CobB/MinD/ParA nucleotide binding domain-containing protein</fullName>
    </recommendedName>
</protein>
<reference evidence="1 2" key="1">
    <citation type="submission" date="2016-11" db="EMBL/GenBank/DDBJ databases">
        <authorList>
            <person name="Jaros S."/>
            <person name="Januszkiewicz K."/>
            <person name="Wedrychowicz H."/>
        </authorList>
    </citation>
    <scope>NUCLEOTIDE SEQUENCE [LARGE SCALE GENOMIC DNA]</scope>
    <source>
        <strain evidence="1 2">DSM 17918</strain>
    </source>
</reference>
<gene>
    <name evidence="1" type="ORF">SAMN02746089_00682</name>
</gene>
<dbReference type="InterPro" id="IPR027417">
    <property type="entry name" value="P-loop_NTPase"/>
</dbReference>
<accession>A0A1M4VPE7</accession>
<evidence type="ECO:0000313" key="1">
    <source>
        <dbReference type="EMBL" id="SHE70839.1"/>
    </source>
</evidence>
<dbReference type="AlphaFoldDB" id="A0A1M4VPE7"/>
<evidence type="ECO:0008006" key="3">
    <source>
        <dbReference type="Google" id="ProtNLM"/>
    </source>
</evidence>
<name>A0A1M4VPE7_9THEO</name>
<evidence type="ECO:0000313" key="2">
    <source>
        <dbReference type="Proteomes" id="UP000184088"/>
    </source>
</evidence>
<sequence>MKELYIIVGHYGSGKTEIALNLAIKLLDEGKGPINLVDLDFINPYFRSRNFTEQYKEMGINIISTEEHYRTLDMPALSPRIFGALQDYKPTVFDVGGDDVGALALGYFYNYLSKMNYEMWYVINANRPMTATAEKAYNYLVSIERASRLKVTHLLNNTHLLHETTVQDIKKGNELCRELSKLCGLPIKYTVGKKEILEGIKDVAGEVFYIKNINSHLLMEAIK</sequence>
<dbReference type="Gene3D" id="3.40.50.300">
    <property type="entry name" value="P-loop containing nucleotide triphosphate hydrolases"/>
    <property type="match status" value="1"/>
</dbReference>
<keyword evidence="2" id="KW-1185">Reference proteome</keyword>
<dbReference type="EMBL" id="FQVH01000004">
    <property type="protein sequence ID" value="SHE70839.1"/>
    <property type="molecule type" value="Genomic_DNA"/>
</dbReference>
<dbReference type="SUPFAM" id="SSF52540">
    <property type="entry name" value="P-loop containing nucleoside triphosphate hydrolases"/>
    <property type="match status" value="1"/>
</dbReference>
<dbReference type="Proteomes" id="UP000184088">
    <property type="component" value="Unassembled WGS sequence"/>
</dbReference>
<dbReference type="RefSeq" id="WP_073341775.1">
    <property type="nucleotide sequence ID" value="NZ_FQVH01000004.1"/>
</dbReference>
<organism evidence="1 2">
    <name type="scientific">Caldanaerobius fijiensis DSM 17918</name>
    <dbReference type="NCBI Taxonomy" id="1121256"/>
    <lineage>
        <taxon>Bacteria</taxon>
        <taxon>Bacillati</taxon>
        <taxon>Bacillota</taxon>
        <taxon>Clostridia</taxon>
        <taxon>Thermoanaerobacterales</taxon>
        <taxon>Thermoanaerobacteraceae</taxon>
        <taxon>Caldanaerobius</taxon>
    </lineage>
</organism>
<proteinExistence type="predicted"/>